<dbReference type="CDD" id="cd00383">
    <property type="entry name" value="trans_reg_C"/>
    <property type="match status" value="1"/>
</dbReference>
<evidence type="ECO:0000256" key="2">
    <source>
        <dbReference type="ARBA" id="ARBA00023012"/>
    </source>
</evidence>
<evidence type="ECO:0000256" key="4">
    <source>
        <dbReference type="ARBA" id="ARBA00023125"/>
    </source>
</evidence>
<keyword evidence="4 7" id="KW-0238">DNA-binding</keyword>
<dbReference type="InterPro" id="IPR001789">
    <property type="entry name" value="Sig_transdc_resp-reg_receiver"/>
</dbReference>
<dbReference type="SMART" id="SM00448">
    <property type="entry name" value="REC"/>
    <property type="match status" value="1"/>
</dbReference>
<evidence type="ECO:0000256" key="1">
    <source>
        <dbReference type="ARBA" id="ARBA00022553"/>
    </source>
</evidence>
<dbReference type="PROSITE" id="PS51755">
    <property type="entry name" value="OMPR_PHOB"/>
    <property type="match status" value="1"/>
</dbReference>
<dbReference type="GO" id="GO:0000156">
    <property type="term" value="F:phosphorelay response regulator activity"/>
    <property type="evidence" value="ECO:0007669"/>
    <property type="project" value="TreeGrafter"/>
</dbReference>
<keyword evidence="5" id="KW-0804">Transcription</keyword>
<evidence type="ECO:0000259" key="8">
    <source>
        <dbReference type="PROSITE" id="PS50110"/>
    </source>
</evidence>
<protein>
    <submittedName>
        <fullName evidence="10">DNA-binding response regulator</fullName>
    </submittedName>
</protein>
<feature type="modified residue" description="4-aspartylphosphate" evidence="6">
    <location>
        <position position="53"/>
    </location>
</feature>
<comment type="caution">
    <text evidence="10">The sequence shown here is derived from an EMBL/GenBank/DDBJ whole genome shotgun (WGS) entry which is preliminary data.</text>
</comment>
<gene>
    <name evidence="10" type="ORF">BK784_38800</name>
</gene>
<dbReference type="CDD" id="cd17574">
    <property type="entry name" value="REC_OmpR"/>
    <property type="match status" value="1"/>
</dbReference>
<name>A0A9X6R7P2_BACTV</name>
<dbReference type="FunFam" id="3.40.50.2300:FF:000001">
    <property type="entry name" value="DNA-binding response regulator PhoB"/>
    <property type="match status" value="1"/>
</dbReference>
<dbReference type="InterPro" id="IPR036388">
    <property type="entry name" value="WH-like_DNA-bd_sf"/>
</dbReference>
<keyword evidence="1 6" id="KW-0597">Phosphoprotein</keyword>
<dbReference type="GO" id="GO:0000976">
    <property type="term" value="F:transcription cis-regulatory region binding"/>
    <property type="evidence" value="ECO:0007669"/>
    <property type="project" value="TreeGrafter"/>
</dbReference>
<evidence type="ECO:0000256" key="6">
    <source>
        <dbReference type="PROSITE-ProRule" id="PRU00169"/>
    </source>
</evidence>
<keyword evidence="2" id="KW-0902">Two-component regulatory system</keyword>
<accession>A0A9X6R7P2</accession>
<dbReference type="GO" id="GO:0006355">
    <property type="term" value="P:regulation of DNA-templated transcription"/>
    <property type="evidence" value="ECO:0007669"/>
    <property type="project" value="InterPro"/>
</dbReference>
<dbReference type="RefSeq" id="WP_088071707.1">
    <property type="nucleotide sequence ID" value="NZ_MOOV01000292.1"/>
</dbReference>
<evidence type="ECO:0000256" key="3">
    <source>
        <dbReference type="ARBA" id="ARBA00023015"/>
    </source>
</evidence>
<dbReference type="InterPro" id="IPR001867">
    <property type="entry name" value="OmpR/PhoB-type_DNA-bd"/>
</dbReference>
<feature type="DNA-binding region" description="OmpR/PhoB-type" evidence="7">
    <location>
        <begin position="126"/>
        <end position="220"/>
    </location>
</feature>
<feature type="domain" description="OmpR/PhoB-type" evidence="9">
    <location>
        <begin position="126"/>
        <end position="220"/>
    </location>
</feature>
<dbReference type="SMART" id="SM00862">
    <property type="entry name" value="Trans_reg_C"/>
    <property type="match status" value="1"/>
</dbReference>
<organism evidence="10 11">
    <name type="scientific">Bacillus thuringiensis subsp. medellin</name>
    <dbReference type="NCBI Taxonomy" id="79672"/>
    <lineage>
        <taxon>Bacteria</taxon>
        <taxon>Bacillati</taxon>
        <taxon>Bacillota</taxon>
        <taxon>Bacilli</taxon>
        <taxon>Bacillales</taxon>
        <taxon>Bacillaceae</taxon>
        <taxon>Bacillus</taxon>
        <taxon>Bacillus cereus group</taxon>
    </lineage>
</organism>
<reference evidence="10 11" key="1">
    <citation type="submission" date="2016-10" db="EMBL/GenBank/DDBJ databases">
        <title>Comparative genomics of Bacillus thuringiensis reveals a path to pathogens against multiple invertebrate hosts.</title>
        <authorList>
            <person name="Zheng J."/>
            <person name="Gao Q."/>
            <person name="Liu H."/>
            <person name="Peng D."/>
            <person name="Ruan L."/>
            <person name="Sun M."/>
        </authorList>
    </citation>
    <scope>NUCLEOTIDE SEQUENCE [LARGE SCALE GENOMIC DNA]</scope>
    <source>
        <strain evidence="10">T30001</strain>
    </source>
</reference>
<dbReference type="PANTHER" id="PTHR48111:SF32">
    <property type="entry name" value="STAGE 0 SPORULATION PROTEIN A HOMOLOG"/>
    <property type="match status" value="1"/>
</dbReference>
<feature type="domain" description="Response regulatory" evidence="8">
    <location>
        <begin position="4"/>
        <end position="117"/>
    </location>
</feature>
<dbReference type="Gene3D" id="3.40.50.2300">
    <property type="match status" value="1"/>
</dbReference>
<keyword evidence="3" id="KW-0805">Transcription regulation</keyword>
<dbReference type="PROSITE" id="PS50110">
    <property type="entry name" value="RESPONSE_REGULATORY"/>
    <property type="match status" value="1"/>
</dbReference>
<dbReference type="GO" id="GO:0032993">
    <property type="term" value="C:protein-DNA complex"/>
    <property type="evidence" value="ECO:0007669"/>
    <property type="project" value="TreeGrafter"/>
</dbReference>
<dbReference type="InterPro" id="IPR011006">
    <property type="entry name" value="CheY-like_superfamily"/>
</dbReference>
<evidence type="ECO:0000313" key="11">
    <source>
        <dbReference type="Proteomes" id="UP000195160"/>
    </source>
</evidence>
<dbReference type="Pfam" id="PF00072">
    <property type="entry name" value="Response_reg"/>
    <property type="match status" value="1"/>
</dbReference>
<dbReference type="GO" id="GO:0005829">
    <property type="term" value="C:cytosol"/>
    <property type="evidence" value="ECO:0007669"/>
    <property type="project" value="TreeGrafter"/>
</dbReference>
<sequence>MKRSILIIEDDLDVQEYIKEILILKHYQVDAANDGVEGIIQFQKQQYDLVLLDIDLPNLDGYNICKVIRSQSNVPIIMVTALNSENDELKAFQVGIDDYIVKPFSFEILLKRVEAVLRRVNTNLPYKLIQFEEISLNPDSFVVYINGEKKKLTTKEFEMLYIFLKNPGRVLSREFLLNEVWGLDYYGDSRVIDAYVKKLRKKLNIPYIKTVTGIGYKIDSASEV</sequence>
<evidence type="ECO:0000313" key="10">
    <source>
        <dbReference type="EMBL" id="OUB82184.1"/>
    </source>
</evidence>
<evidence type="ECO:0000256" key="7">
    <source>
        <dbReference type="PROSITE-ProRule" id="PRU01091"/>
    </source>
</evidence>
<dbReference type="Gene3D" id="6.10.250.690">
    <property type="match status" value="1"/>
</dbReference>
<dbReference type="AlphaFoldDB" id="A0A9X6R7P2"/>
<dbReference type="EMBL" id="MOOV01000292">
    <property type="protein sequence ID" value="OUB82184.1"/>
    <property type="molecule type" value="Genomic_DNA"/>
</dbReference>
<evidence type="ECO:0000259" key="9">
    <source>
        <dbReference type="PROSITE" id="PS51755"/>
    </source>
</evidence>
<dbReference type="Proteomes" id="UP000195160">
    <property type="component" value="Unassembled WGS sequence"/>
</dbReference>
<dbReference type="PANTHER" id="PTHR48111">
    <property type="entry name" value="REGULATOR OF RPOS"/>
    <property type="match status" value="1"/>
</dbReference>
<dbReference type="Pfam" id="PF00486">
    <property type="entry name" value="Trans_reg_C"/>
    <property type="match status" value="1"/>
</dbReference>
<proteinExistence type="predicted"/>
<evidence type="ECO:0000256" key="5">
    <source>
        <dbReference type="ARBA" id="ARBA00023163"/>
    </source>
</evidence>
<dbReference type="InterPro" id="IPR039420">
    <property type="entry name" value="WalR-like"/>
</dbReference>
<dbReference type="Gene3D" id="1.10.10.10">
    <property type="entry name" value="Winged helix-like DNA-binding domain superfamily/Winged helix DNA-binding domain"/>
    <property type="match status" value="1"/>
</dbReference>
<dbReference type="SUPFAM" id="SSF52172">
    <property type="entry name" value="CheY-like"/>
    <property type="match status" value="1"/>
</dbReference>